<dbReference type="Proteomes" id="UP000027265">
    <property type="component" value="Unassembled WGS sequence"/>
</dbReference>
<dbReference type="HOGENOM" id="CLU_020135_1_0_1"/>
<feature type="region of interest" description="Disordered" evidence="1">
    <location>
        <begin position="289"/>
        <end position="366"/>
    </location>
</feature>
<keyword evidence="2" id="KW-0812">Transmembrane</keyword>
<feature type="transmembrane region" description="Helical" evidence="2">
    <location>
        <begin position="68"/>
        <end position="88"/>
    </location>
</feature>
<evidence type="ECO:0000256" key="3">
    <source>
        <dbReference type="SAM" id="SignalP"/>
    </source>
</evidence>
<keyword evidence="5" id="KW-1185">Reference proteome</keyword>
<feature type="chain" id="PRO_5001643113" evidence="3">
    <location>
        <begin position="23"/>
        <end position="564"/>
    </location>
</feature>
<evidence type="ECO:0000313" key="4">
    <source>
        <dbReference type="EMBL" id="KDQ52785.1"/>
    </source>
</evidence>
<accession>A0A067PG05</accession>
<keyword evidence="2" id="KW-0472">Membrane</keyword>
<evidence type="ECO:0000313" key="5">
    <source>
        <dbReference type="Proteomes" id="UP000027265"/>
    </source>
</evidence>
<evidence type="ECO:0000256" key="2">
    <source>
        <dbReference type="SAM" id="Phobius"/>
    </source>
</evidence>
<keyword evidence="2" id="KW-1133">Transmembrane helix</keyword>
<reference evidence="5" key="1">
    <citation type="journal article" date="2014" name="Proc. Natl. Acad. Sci. U.S.A.">
        <title>Extensive sampling of basidiomycete genomes demonstrates inadequacy of the white-rot/brown-rot paradigm for wood decay fungi.</title>
        <authorList>
            <person name="Riley R."/>
            <person name="Salamov A.A."/>
            <person name="Brown D.W."/>
            <person name="Nagy L.G."/>
            <person name="Floudas D."/>
            <person name="Held B.W."/>
            <person name="Levasseur A."/>
            <person name="Lombard V."/>
            <person name="Morin E."/>
            <person name="Otillar R."/>
            <person name="Lindquist E.A."/>
            <person name="Sun H."/>
            <person name="LaButti K.M."/>
            <person name="Schmutz J."/>
            <person name="Jabbour D."/>
            <person name="Luo H."/>
            <person name="Baker S.E."/>
            <person name="Pisabarro A.G."/>
            <person name="Walton J.D."/>
            <person name="Blanchette R.A."/>
            <person name="Henrissat B."/>
            <person name="Martin F."/>
            <person name="Cullen D."/>
            <person name="Hibbett D.S."/>
            <person name="Grigoriev I.V."/>
        </authorList>
    </citation>
    <scope>NUCLEOTIDE SEQUENCE [LARGE SCALE GENOMIC DNA]</scope>
    <source>
        <strain evidence="5">MUCL 33604</strain>
    </source>
</reference>
<feature type="signal peptide" evidence="3">
    <location>
        <begin position="1"/>
        <end position="22"/>
    </location>
</feature>
<feature type="transmembrane region" description="Helical" evidence="2">
    <location>
        <begin position="241"/>
        <end position="265"/>
    </location>
</feature>
<organism evidence="4 5">
    <name type="scientific">Jaapia argillacea MUCL 33604</name>
    <dbReference type="NCBI Taxonomy" id="933084"/>
    <lineage>
        <taxon>Eukaryota</taxon>
        <taxon>Fungi</taxon>
        <taxon>Dikarya</taxon>
        <taxon>Basidiomycota</taxon>
        <taxon>Agaricomycotina</taxon>
        <taxon>Agaricomycetes</taxon>
        <taxon>Agaricomycetidae</taxon>
        <taxon>Jaapiales</taxon>
        <taxon>Jaapiaceae</taxon>
        <taxon>Jaapia</taxon>
    </lineage>
</organism>
<dbReference type="InParanoid" id="A0A067PG05"/>
<evidence type="ECO:0000256" key="1">
    <source>
        <dbReference type="SAM" id="MobiDB-lite"/>
    </source>
</evidence>
<dbReference type="EMBL" id="KL197738">
    <property type="protein sequence ID" value="KDQ52785.1"/>
    <property type="molecule type" value="Genomic_DNA"/>
</dbReference>
<dbReference type="AlphaFoldDB" id="A0A067PG05"/>
<sequence>MKSQSLLRPVGVLLLLLVPTLALPINATVVCLPTTWVDILIFFGTNYFAHAATIPSIPGVPWYDNVTWTFIILLLPFSGLGKSFNLIIRHLRSEDSDLQKAVGRGAVAVVTRSRQWEPSVNPEEVYVKLPGNFYESKGGSFARIEIQPGLWQGHFITTAINHNRMKIHGRFKLPERMGYEIAIPTPTALPEYFPVRSTDNRAITLTRSNSHVKMLLSIAQLVYSTITIYRTRGNQLDRYGYAAFGLSVFPYTFMSLVNFICIGLVGEYTHLNLLRTAIMREAEGRGGSFDGAIGSIEGGGRSSDGGIEKVEGGGGPSDGSIEKVEGVGGPSDSSVEKVEAGGGPSDATIEIVEGGGGKGAPVDRFGKLSTGERWTDFTRTELSMEDAGPSGRILVVKVGETTRKFRYFPPTAPTAKPSNDIAPPAYDIFCVSPYSNQNSIPPGGYSIPGRLRTGGWVADMFLTIFPLALILPYVVNFALSGFHERGSTLAERAWLMAWLSSGQLVLIFFMILFSAIPHFAPSSVHPVVFAFFLVIVTIFAIPAVGGFVMVGKMLFEFGTCSLAP</sequence>
<proteinExistence type="predicted"/>
<keyword evidence="3" id="KW-0732">Signal</keyword>
<feature type="transmembrane region" description="Helical" evidence="2">
    <location>
        <begin position="456"/>
        <end position="475"/>
    </location>
</feature>
<feature type="transmembrane region" description="Helical" evidence="2">
    <location>
        <begin position="528"/>
        <end position="549"/>
    </location>
</feature>
<protein>
    <submittedName>
        <fullName evidence="4">Uncharacterized protein</fullName>
    </submittedName>
</protein>
<feature type="transmembrane region" description="Helical" evidence="2">
    <location>
        <begin position="495"/>
        <end position="516"/>
    </location>
</feature>
<dbReference type="OrthoDB" id="3253026at2759"/>
<gene>
    <name evidence="4" type="ORF">JAAARDRAFT_198115</name>
</gene>
<name>A0A067PG05_9AGAM</name>